<dbReference type="PANTHER" id="PTHR33546:SF1">
    <property type="entry name" value="LARGE, MULTIFUNCTIONAL SECRETED PROTEIN"/>
    <property type="match status" value="1"/>
</dbReference>
<feature type="signal peptide" evidence="5">
    <location>
        <begin position="1"/>
        <end position="19"/>
    </location>
</feature>
<evidence type="ECO:0000313" key="8">
    <source>
        <dbReference type="Proteomes" id="UP000324974"/>
    </source>
</evidence>
<dbReference type="GO" id="GO:0020037">
    <property type="term" value="F:heme binding"/>
    <property type="evidence" value="ECO:0007669"/>
    <property type="project" value="InterPro"/>
</dbReference>
<dbReference type="RefSeq" id="WP_149108375.1">
    <property type="nucleotide sequence ID" value="NZ_CP042425.1"/>
</dbReference>
<keyword evidence="1 4" id="KW-0349">Heme</keyword>
<dbReference type="Pfam" id="PF13442">
    <property type="entry name" value="Cytochrome_CBB3"/>
    <property type="match status" value="1"/>
</dbReference>
<keyword evidence="3 4" id="KW-0408">Iron</keyword>
<dbReference type="PROSITE" id="PS51007">
    <property type="entry name" value="CYTC"/>
    <property type="match status" value="2"/>
</dbReference>
<evidence type="ECO:0000313" key="7">
    <source>
        <dbReference type="EMBL" id="QEL13400.1"/>
    </source>
</evidence>
<dbReference type="AlphaFoldDB" id="A0A5C1A452"/>
<evidence type="ECO:0000256" key="3">
    <source>
        <dbReference type="ARBA" id="ARBA00023004"/>
    </source>
</evidence>
<dbReference type="InterPro" id="IPR013427">
    <property type="entry name" value="Haem-bd_dom_put"/>
</dbReference>
<dbReference type="InterPro" id="IPR036909">
    <property type="entry name" value="Cyt_c-like_dom_sf"/>
</dbReference>
<proteinExistence type="predicted"/>
<reference evidence="8" key="1">
    <citation type="submission" date="2019-08" db="EMBL/GenBank/DDBJ databases">
        <title>Limnoglobus roseus gen. nov., sp. nov., a novel freshwater planctomycete with a giant genome from the family Gemmataceae.</title>
        <authorList>
            <person name="Kulichevskaya I.S."/>
            <person name="Naumoff D.G."/>
            <person name="Miroshnikov K."/>
            <person name="Ivanova A."/>
            <person name="Philippov D.A."/>
            <person name="Hakobyan A."/>
            <person name="Rijpstra I.C."/>
            <person name="Sinninghe Damste J.S."/>
            <person name="Liesack W."/>
            <person name="Dedysh S.N."/>
        </authorList>
    </citation>
    <scope>NUCLEOTIDE SEQUENCE [LARGE SCALE GENOMIC DNA]</scope>
    <source>
        <strain evidence="8">PX52</strain>
    </source>
</reference>
<evidence type="ECO:0000256" key="4">
    <source>
        <dbReference type="PROSITE-ProRule" id="PRU00433"/>
    </source>
</evidence>
<feature type="domain" description="Cytochrome c" evidence="6">
    <location>
        <begin position="47"/>
        <end position="141"/>
    </location>
</feature>
<dbReference type="NCBIfam" id="TIGR02603">
    <property type="entry name" value="CxxCH_TIGR02603"/>
    <property type="match status" value="1"/>
</dbReference>
<dbReference type="InterPro" id="IPR009056">
    <property type="entry name" value="Cyt_c-like_dom"/>
</dbReference>
<keyword evidence="5" id="KW-0732">Signal</keyword>
<dbReference type="GO" id="GO:0009055">
    <property type="term" value="F:electron transfer activity"/>
    <property type="evidence" value="ECO:0007669"/>
    <property type="project" value="InterPro"/>
</dbReference>
<feature type="chain" id="PRO_5023085074" evidence="5">
    <location>
        <begin position="20"/>
        <end position="1039"/>
    </location>
</feature>
<dbReference type="Pfam" id="PF20601">
    <property type="entry name" value="DUF6797"/>
    <property type="match status" value="1"/>
</dbReference>
<dbReference type="Gene3D" id="1.10.760.10">
    <property type="entry name" value="Cytochrome c-like domain"/>
    <property type="match status" value="2"/>
</dbReference>
<dbReference type="PANTHER" id="PTHR33546">
    <property type="entry name" value="LARGE, MULTIFUNCTIONAL SECRETED PROTEIN-RELATED"/>
    <property type="match status" value="1"/>
</dbReference>
<evidence type="ECO:0000256" key="2">
    <source>
        <dbReference type="ARBA" id="ARBA00022723"/>
    </source>
</evidence>
<dbReference type="InterPro" id="IPR011042">
    <property type="entry name" value="6-blade_b-propeller_TolB-like"/>
</dbReference>
<dbReference type="EMBL" id="CP042425">
    <property type="protein sequence ID" value="QEL13400.1"/>
    <property type="molecule type" value="Genomic_DNA"/>
</dbReference>
<dbReference type="GO" id="GO:0046872">
    <property type="term" value="F:metal ion binding"/>
    <property type="evidence" value="ECO:0007669"/>
    <property type="project" value="UniProtKB-KW"/>
</dbReference>
<keyword evidence="8" id="KW-1185">Reference proteome</keyword>
<dbReference type="SUPFAM" id="SSF46626">
    <property type="entry name" value="Cytochrome c"/>
    <property type="match status" value="2"/>
</dbReference>
<keyword evidence="2 4" id="KW-0479">Metal-binding</keyword>
<feature type="domain" description="Cytochrome c" evidence="6">
    <location>
        <begin position="229"/>
        <end position="308"/>
    </location>
</feature>
<accession>A0A5C1A452</accession>
<dbReference type="InterPro" id="IPR046476">
    <property type="entry name" value="DUF6797"/>
</dbReference>
<evidence type="ECO:0000256" key="1">
    <source>
        <dbReference type="ARBA" id="ARBA00022617"/>
    </source>
</evidence>
<protein>
    <submittedName>
        <fullName evidence="7">Putative carbohydrate dehydrogenase</fullName>
    </submittedName>
</protein>
<sequence>MTPRIAVLVTCLFATPAVAQPKGGEPLEAKLLREGPTALAKAARAQGDPVRGAVLFYQPQLSCTKCHACGGKDGTSPLGPDLARPEPGTSDESVVESLLEPSKVVRKGFEAVVINRTDGTTITGLPAEDRKDALVLRDPATGGKLMTIPKDEIERRTTSTASLMPTGLANQLGDRQQFLDLAAFLIESAAFGPARARSLRPDPSVIDPPLPPYEADLDHAGLIAGLDAKAFARGEALFARICASCHGTKDAVGSMPTSLRFAEGKFKNGSDPASLYRTLTRGYGMMTAQTGLVPRQKYDVIHYIREAYLKPHNPSQYVTADAKYLAALPKGTSRGPTPPEGELWRKMDYGPTLTGTFEVSPNNIAYKGVAVRLDSGPGGVAKGKAWAVFEHDTLRMAAGWTGSGFIDWSGINFNGSHGTHPKIVGSIAFETTGPGWADPETGKFDDPRLKGRDGQPYGPLPAMWAKHRGLYHAGDRAVLSYTVGDTAVLESPGVVGEVFTRSFEIGPRAKAMTLRVVRQPEPKSGVIGEPGGVEWRTEGEHRLLHIPAGKDTLRFTVWIGATAPATVPPVDLGKLTTPGSARWPQTLTTKLDRGKDDGPFAVDTLAVPEKNPWAAQFRLTGLDFLPGSKELVACTWDGDVWRVSGLDRADGTLTWRRIASGLFQPLGLKIVGETIFVGCRDQIAILRDRNGDGEADFIECFNSDHQVTEHFHEFAMGLQTDAAGNFYYAKAARHGKTAVVPQHGTLLQVSKDGAKTDILATGFRAPNGVCVNPDGTFFLTDQEGFWVPKNRINWVRPGSRFFGNLWGYTDVVDKADAAQEEPLCWITNRFDRSPGELVWVNSKAWGGLDGSLLNLSYGAGKVFVVPHEKVGDGMQGGMIALPLPPFPTGVMRGRFNSADGHLYLCGMYAWAGNQQTPGGLYRIRATGKPAALPVGFQATRDGLALTFSDPLAPAAADDPHNFGLKVWDLLRSERYGSPHMNERPLRVTAAKLSPDGRTVTLTIPGLKPTRGLELWYSVRGADGRDVDGLLHGSIYRPGE</sequence>
<dbReference type="Proteomes" id="UP000324974">
    <property type="component" value="Chromosome"/>
</dbReference>
<evidence type="ECO:0000256" key="5">
    <source>
        <dbReference type="SAM" id="SignalP"/>
    </source>
</evidence>
<evidence type="ECO:0000259" key="6">
    <source>
        <dbReference type="PROSITE" id="PS51007"/>
    </source>
</evidence>
<dbReference type="KEGG" id="lrs:PX52LOC_00254"/>
<organism evidence="7 8">
    <name type="scientific">Limnoglobus roseus</name>
    <dbReference type="NCBI Taxonomy" id="2598579"/>
    <lineage>
        <taxon>Bacteria</taxon>
        <taxon>Pseudomonadati</taxon>
        <taxon>Planctomycetota</taxon>
        <taxon>Planctomycetia</taxon>
        <taxon>Gemmatales</taxon>
        <taxon>Gemmataceae</taxon>
        <taxon>Limnoglobus</taxon>
    </lineage>
</organism>
<name>A0A5C1A452_9BACT</name>
<dbReference type="OrthoDB" id="219211at2"/>
<gene>
    <name evidence="7" type="ORF">PX52LOC_00254</name>
</gene>
<dbReference type="SUPFAM" id="SSF63829">
    <property type="entry name" value="Calcium-dependent phosphotriesterase"/>
    <property type="match status" value="1"/>
</dbReference>
<dbReference type="Gene3D" id="2.120.10.30">
    <property type="entry name" value="TolB, C-terminal domain"/>
    <property type="match status" value="1"/>
</dbReference>